<dbReference type="PROSITE" id="PS51387">
    <property type="entry name" value="FAD_PCMH"/>
    <property type="match status" value="1"/>
</dbReference>
<dbReference type="Gene3D" id="3.30.70.2190">
    <property type="match status" value="1"/>
</dbReference>
<evidence type="ECO:0000313" key="11">
    <source>
        <dbReference type="EMBL" id="SHH46410.1"/>
    </source>
</evidence>
<dbReference type="InterPro" id="IPR004017">
    <property type="entry name" value="Cys_rich_dom"/>
</dbReference>
<evidence type="ECO:0000259" key="9">
    <source>
        <dbReference type="PROSITE" id="PS51379"/>
    </source>
</evidence>
<dbReference type="GO" id="GO:0004458">
    <property type="term" value="F:D-lactate dehydrogenase (cytochrome) activity"/>
    <property type="evidence" value="ECO:0007669"/>
    <property type="project" value="TreeGrafter"/>
</dbReference>
<dbReference type="Gene3D" id="3.30.465.10">
    <property type="match status" value="1"/>
</dbReference>
<keyword evidence="8" id="KW-0411">Iron-sulfur</keyword>
<dbReference type="Pfam" id="PF13183">
    <property type="entry name" value="Fer4_8"/>
    <property type="match status" value="1"/>
</dbReference>
<evidence type="ECO:0000256" key="6">
    <source>
        <dbReference type="ARBA" id="ARBA00023002"/>
    </source>
</evidence>
<dbReference type="InterPro" id="IPR017900">
    <property type="entry name" value="4Fe4S_Fe_S_CS"/>
</dbReference>
<dbReference type="SUPFAM" id="SSF46548">
    <property type="entry name" value="alpha-helical ferredoxin"/>
    <property type="match status" value="1"/>
</dbReference>
<dbReference type="GO" id="GO:0051536">
    <property type="term" value="F:iron-sulfur cluster binding"/>
    <property type="evidence" value="ECO:0007669"/>
    <property type="project" value="UniProtKB-KW"/>
</dbReference>
<dbReference type="Pfam" id="PF02913">
    <property type="entry name" value="FAD-oxidase_C"/>
    <property type="match status" value="1"/>
</dbReference>
<dbReference type="Pfam" id="PF02754">
    <property type="entry name" value="CCG"/>
    <property type="match status" value="2"/>
</dbReference>
<dbReference type="Gene3D" id="1.10.45.10">
    <property type="entry name" value="Vanillyl-alcohol Oxidase, Chain A, domain 4"/>
    <property type="match status" value="1"/>
</dbReference>
<dbReference type="InterPro" id="IPR016164">
    <property type="entry name" value="FAD-linked_Oxase-like_C"/>
</dbReference>
<dbReference type="GO" id="GO:0008720">
    <property type="term" value="F:D-lactate dehydrogenase (NAD+) activity"/>
    <property type="evidence" value="ECO:0007669"/>
    <property type="project" value="TreeGrafter"/>
</dbReference>
<dbReference type="GO" id="GO:1903457">
    <property type="term" value="P:lactate catabolic process"/>
    <property type="evidence" value="ECO:0007669"/>
    <property type="project" value="TreeGrafter"/>
</dbReference>
<dbReference type="AlphaFoldDB" id="A0A1M5T726"/>
<reference evidence="11 12" key="1">
    <citation type="submission" date="2016-11" db="EMBL/GenBank/DDBJ databases">
        <authorList>
            <person name="Jaros S."/>
            <person name="Januszkiewicz K."/>
            <person name="Wedrychowicz H."/>
        </authorList>
    </citation>
    <scope>NUCLEOTIDE SEQUENCE [LARGE SCALE GENOMIC DNA]</scope>
    <source>
        <strain evidence="11 12">DSM 9705</strain>
    </source>
</reference>
<dbReference type="Gene3D" id="3.30.43.10">
    <property type="entry name" value="Uridine Diphospho-n-acetylenolpyruvylglucosamine Reductase, domain 2"/>
    <property type="match status" value="1"/>
</dbReference>
<evidence type="ECO:0000313" key="12">
    <source>
        <dbReference type="Proteomes" id="UP000184139"/>
    </source>
</evidence>
<feature type="domain" description="4Fe-4S ferredoxin-type" evidence="9">
    <location>
        <begin position="596"/>
        <end position="621"/>
    </location>
</feature>
<evidence type="ECO:0000259" key="10">
    <source>
        <dbReference type="PROSITE" id="PS51387"/>
    </source>
</evidence>
<dbReference type="InterPro" id="IPR016167">
    <property type="entry name" value="FAD-bd_PCMH_sub1"/>
</dbReference>
<evidence type="ECO:0000256" key="1">
    <source>
        <dbReference type="ARBA" id="ARBA00001974"/>
    </source>
</evidence>
<name>A0A1M5T726_9BACT</name>
<dbReference type="Pfam" id="PF01565">
    <property type="entry name" value="FAD_binding_4"/>
    <property type="match status" value="1"/>
</dbReference>
<keyword evidence="12" id="KW-1185">Reference proteome</keyword>
<dbReference type="Gene3D" id="1.10.1060.10">
    <property type="entry name" value="Alpha-helical ferredoxin"/>
    <property type="match status" value="1"/>
</dbReference>
<protein>
    <submittedName>
        <fullName evidence="11">Glycerol-3-phosphate dehydrogenase, anaerobic, C subunit</fullName>
    </submittedName>
</protein>
<evidence type="ECO:0000256" key="8">
    <source>
        <dbReference type="ARBA" id="ARBA00023014"/>
    </source>
</evidence>
<evidence type="ECO:0000256" key="2">
    <source>
        <dbReference type="ARBA" id="ARBA00008000"/>
    </source>
</evidence>
<dbReference type="PROSITE" id="PS51379">
    <property type="entry name" value="4FE4S_FER_2"/>
    <property type="match status" value="2"/>
</dbReference>
<dbReference type="RefSeq" id="WP_073373356.1">
    <property type="nucleotide sequence ID" value="NZ_FQXS01000002.1"/>
</dbReference>
<dbReference type="InterPro" id="IPR017896">
    <property type="entry name" value="4Fe4S_Fe-S-bd"/>
</dbReference>
<dbReference type="Proteomes" id="UP000184139">
    <property type="component" value="Unassembled WGS sequence"/>
</dbReference>
<dbReference type="InterPro" id="IPR009051">
    <property type="entry name" value="Helical_ferredxn"/>
</dbReference>
<dbReference type="PANTHER" id="PTHR11748:SF119">
    <property type="entry name" value="D-2-HYDROXYGLUTARATE DEHYDROGENASE"/>
    <property type="match status" value="1"/>
</dbReference>
<feature type="domain" description="4Fe-4S ferredoxin-type" evidence="9">
    <location>
        <begin position="542"/>
        <end position="572"/>
    </location>
</feature>
<dbReference type="InterPro" id="IPR004113">
    <property type="entry name" value="FAD-bd_oxidored_4_C"/>
</dbReference>
<evidence type="ECO:0000256" key="7">
    <source>
        <dbReference type="ARBA" id="ARBA00023004"/>
    </source>
</evidence>
<dbReference type="EMBL" id="FQXS01000002">
    <property type="protein sequence ID" value="SHH46410.1"/>
    <property type="molecule type" value="Genomic_DNA"/>
</dbReference>
<organism evidence="11 12">
    <name type="scientific">Desulfofustis glycolicus DSM 9705</name>
    <dbReference type="NCBI Taxonomy" id="1121409"/>
    <lineage>
        <taxon>Bacteria</taxon>
        <taxon>Pseudomonadati</taxon>
        <taxon>Thermodesulfobacteriota</taxon>
        <taxon>Desulfobulbia</taxon>
        <taxon>Desulfobulbales</taxon>
        <taxon>Desulfocapsaceae</taxon>
        <taxon>Desulfofustis</taxon>
    </lineage>
</organism>
<dbReference type="OrthoDB" id="9811557at2"/>
<dbReference type="PANTHER" id="PTHR11748">
    <property type="entry name" value="D-LACTATE DEHYDROGENASE"/>
    <property type="match status" value="1"/>
</dbReference>
<keyword evidence="7" id="KW-0408">Iron</keyword>
<evidence type="ECO:0000256" key="3">
    <source>
        <dbReference type="ARBA" id="ARBA00022630"/>
    </source>
</evidence>
<dbReference type="PROSITE" id="PS00198">
    <property type="entry name" value="4FE4S_FER_1"/>
    <property type="match status" value="1"/>
</dbReference>
<dbReference type="STRING" id="1121409.SAMN02745124_00630"/>
<dbReference type="InterPro" id="IPR036318">
    <property type="entry name" value="FAD-bd_PCMH-like_sf"/>
</dbReference>
<feature type="domain" description="FAD-binding PCMH-type" evidence="10">
    <location>
        <begin position="36"/>
        <end position="265"/>
    </location>
</feature>
<gene>
    <name evidence="11" type="ORF">SAMN02745124_00630</name>
</gene>
<dbReference type="SUPFAM" id="SSF56176">
    <property type="entry name" value="FAD-binding/transporter-associated domain-like"/>
    <property type="match status" value="1"/>
</dbReference>
<keyword evidence="5" id="KW-0274">FAD</keyword>
<dbReference type="GO" id="GO:0071949">
    <property type="term" value="F:FAD binding"/>
    <property type="evidence" value="ECO:0007669"/>
    <property type="project" value="InterPro"/>
</dbReference>
<dbReference type="InterPro" id="IPR016171">
    <property type="entry name" value="Vanillyl_alc_oxidase_C-sub2"/>
</dbReference>
<comment type="similarity">
    <text evidence="2">Belongs to the FAD-binding oxidoreductase/transferase type 4 family.</text>
</comment>
<keyword evidence="6" id="KW-0560">Oxidoreductase</keyword>
<accession>A0A1M5T726</accession>
<dbReference type="InterPro" id="IPR016166">
    <property type="entry name" value="FAD-bd_PCMH"/>
</dbReference>
<dbReference type="GO" id="GO:0046872">
    <property type="term" value="F:metal ion binding"/>
    <property type="evidence" value="ECO:0007669"/>
    <property type="project" value="UniProtKB-KW"/>
</dbReference>
<proteinExistence type="inferred from homology"/>
<sequence>MEDTKNVFNELKQRISGDVLDNELSRSIYSSGASLFRIKPLAIVQPKNRQDIIETIRFAGAHKIPLTPRGGGTSRAGNELGAGILIDFSKNLNRLLELNVQERWVRVEPGIVLADLNRQLKKHGLYFPIDPSTVDSATLGGMIANNSSGPHGVKYGTTRAHVRGLELVLANGEVMRTGTQRNNETDPAETAATGLAAAVRKTVPEIIKRYEPYLEEERPFTSKNSCGYHVWDLFDGDSFDLTPLLVGSEGTLAIVSEATLALSPIPQKALSGFVYLDDLDKVGEATQQILEEGPSMVEIMEKHILDLAREQRPELAQYFPENTEASLFIEFQEDSDELLQEKFARITKRLIDDNHLAVQVLQARNAADMKTFSKVRGISGPILNRMKGPRRPIAFIEDAAVHVSRLPEYISGLRRLFDRFQVKAAIYGHAGDGNLHTMAILDLRQPDDVKTMLELSEAVCELVLSLKGTVSGEHADGRLRSYYVQRQYPHLYEAMKEIKAVFDPDGLMNPGVIISGDENTLGHDLKFGPDFALVQTGSSFDKLVYQEQIENCSGCAKCRSYCPIANSSLQEWTKGRGKITLLRELTSGKLDPSILAEPEFKEVMDSCINCKRCLTECPSGVDVPWLAMAARTDYVRRKGEGLTNRVLTDTALLCKQGSLMAPLANFATSLGPVRWGLEKVLGMDAKRHLPPFHHQTLRKMMKTRPRSAGTKEAVFFLGCFGNYNDPEGEGLAVIEVLEHNGIRVIMPDLKCCGIARISAGGQDQILGDIEFNIAALKEYAARGLPIIFSEPSCALAVKNEYPRILDSDDARLVAGACIDIHRYLMDLHEKGELRTDFGRLDMKLGYHAPCHLRSLGVTTEPAELMRLVPGVEVQTYSDKCCGMGGTYGLKAKNYELSMKIGQRLFDEINESRVDQVVTGCGACGMQIYQGTARDSLPPLKILAMAYATAGKKVAVEVG</sequence>
<dbReference type="NCBIfam" id="NF008369">
    <property type="entry name" value="PRK11168.1"/>
    <property type="match status" value="1"/>
</dbReference>
<evidence type="ECO:0000256" key="4">
    <source>
        <dbReference type="ARBA" id="ARBA00022723"/>
    </source>
</evidence>
<keyword evidence="4" id="KW-0479">Metal-binding</keyword>
<keyword evidence="3" id="KW-0285">Flavoprotein</keyword>
<evidence type="ECO:0000256" key="5">
    <source>
        <dbReference type="ARBA" id="ARBA00022827"/>
    </source>
</evidence>
<dbReference type="InterPro" id="IPR016169">
    <property type="entry name" value="FAD-bd_PCMH_sub2"/>
</dbReference>
<dbReference type="Gene3D" id="3.30.70.2740">
    <property type="match status" value="1"/>
</dbReference>
<dbReference type="InterPro" id="IPR006094">
    <property type="entry name" value="Oxid_FAD_bind_N"/>
</dbReference>
<dbReference type="SUPFAM" id="SSF55103">
    <property type="entry name" value="FAD-linked oxidases, C-terminal domain"/>
    <property type="match status" value="1"/>
</dbReference>
<dbReference type="FunFam" id="3.30.70.2740:FF:000001">
    <property type="entry name" value="D-lactate dehydrogenase mitochondrial"/>
    <property type="match status" value="1"/>
</dbReference>
<comment type="cofactor">
    <cofactor evidence="1">
        <name>FAD</name>
        <dbReference type="ChEBI" id="CHEBI:57692"/>
    </cofactor>
</comment>